<dbReference type="Proteomes" id="UP000887566">
    <property type="component" value="Unplaced"/>
</dbReference>
<dbReference type="Pfam" id="PF03073">
    <property type="entry name" value="TspO_MBR"/>
    <property type="match status" value="1"/>
</dbReference>
<dbReference type="PIRSF" id="PIRSF005859">
    <property type="entry name" value="PBR"/>
    <property type="match status" value="1"/>
</dbReference>
<organism evidence="7 8">
    <name type="scientific">Plectus sambesii</name>
    <dbReference type="NCBI Taxonomy" id="2011161"/>
    <lineage>
        <taxon>Eukaryota</taxon>
        <taxon>Metazoa</taxon>
        <taxon>Ecdysozoa</taxon>
        <taxon>Nematoda</taxon>
        <taxon>Chromadorea</taxon>
        <taxon>Plectida</taxon>
        <taxon>Plectina</taxon>
        <taxon>Plectoidea</taxon>
        <taxon>Plectidae</taxon>
        <taxon>Plectus</taxon>
    </lineage>
</organism>
<dbReference type="Gene3D" id="1.20.1260.100">
    <property type="entry name" value="TspO/MBR protein"/>
    <property type="match status" value="1"/>
</dbReference>
<evidence type="ECO:0000256" key="4">
    <source>
        <dbReference type="ARBA" id="ARBA00022989"/>
    </source>
</evidence>
<dbReference type="PROSITE" id="PS51257">
    <property type="entry name" value="PROKAR_LIPOPROTEIN"/>
    <property type="match status" value="1"/>
</dbReference>
<keyword evidence="3 6" id="KW-0812">Transmembrane</keyword>
<keyword evidence="7" id="KW-1185">Reference proteome</keyword>
<feature type="transmembrane region" description="Helical" evidence="6">
    <location>
        <begin position="108"/>
        <end position="128"/>
    </location>
</feature>
<sequence length="165" mass="18181">MWTNWKALSAAIAVPHLTGWAGCAFCNKQNHEVWYKMSLTKPSFILPETAYGPIWAAVCTGMGYASYLVWRDGGGFDGRANSALMAYGAQLLLTSVNPAIFFGARQKGLAAIEIAIATSAMAYTTSLFKPININAFYLMLPCLGWMVYCSAVQFELWRLNTDKLD</sequence>
<keyword evidence="5 6" id="KW-0472">Membrane</keyword>
<dbReference type="CDD" id="cd15904">
    <property type="entry name" value="TSPO_MBR"/>
    <property type="match status" value="1"/>
</dbReference>
<feature type="transmembrane region" description="Helical" evidence="6">
    <location>
        <begin position="82"/>
        <end position="102"/>
    </location>
</feature>
<evidence type="ECO:0000256" key="1">
    <source>
        <dbReference type="ARBA" id="ARBA00004141"/>
    </source>
</evidence>
<dbReference type="InterPro" id="IPR004307">
    <property type="entry name" value="TspO_MBR"/>
</dbReference>
<reference evidence="8 9" key="1">
    <citation type="submission" date="2022-11" db="UniProtKB">
        <authorList>
            <consortium name="WormBaseParasite"/>
        </authorList>
    </citation>
    <scope>IDENTIFICATION</scope>
</reference>
<name>A0A914UQQ0_9BILA</name>
<dbReference type="GO" id="GO:0005741">
    <property type="term" value="C:mitochondrial outer membrane"/>
    <property type="evidence" value="ECO:0007669"/>
    <property type="project" value="TreeGrafter"/>
</dbReference>
<evidence type="ECO:0000256" key="5">
    <source>
        <dbReference type="ARBA" id="ARBA00023136"/>
    </source>
</evidence>
<accession>A0A914UQQ0</accession>
<dbReference type="GO" id="GO:0033013">
    <property type="term" value="P:tetrapyrrole metabolic process"/>
    <property type="evidence" value="ECO:0007669"/>
    <property type="project" value="UniProtKB-ARBA"/>
</dbReference>
<evidence type="ECO:0000313" key="9">
    <source>
        <dbReference type="WBParaSite" id="PSAMB.scaffold1273size33495.g12091.t1"/>
    </source>
</evidence>
<comment type="subcellular location">
    <subcellularLocation>
        <location evidence="1">Membrane</location>
        <topology evidence="1">Multi-pass membrane protein</topology>
    </subcellularLocation>
</comment>
<dbReference type="PANTHER" id="PTHR10057:SF0">
    <property type="entry name" value="TRANSLOCATOR PROTEIN"/>
    <property type="match status" value="1"/>
</dbReference>
<keyword evidence="4 6" id="KW-1133">Transmembrane helix</keyword>
<dbReference type="PANTHER" id="PTHR10057">
    <property type="entry name" value="PERIPHERAL-TYPE BENZODIAZEPINE RECEPTOR"/>
    <property type="match status" value="1"/>
</dbReference>
<dbReference type="WBParaSite" id="PSAMB.scaffold1273size33495.g12091.t1">
    <property type="protein sequence ID" value="PSAMB.scaffold1273size33495.g12091.t1"/>
    <property type="gene ID" value="PSAMB.scaffold1273size33495.g12091"/>
</dbReference>
<feature type="transmembrane region" description="Helical" evidence="6">
    <location>
        <begin position="135"/>
        <end position="154"/>
    </location>
</feature>
<evidence type="ECO:0000313" key="7">
    <source>
        <dbReference type="Proteomes" id="UP000887566"/>
    </source>
</evidence>
<evidence type="ECO:0000256" key="6">
    <source>
        <dbReference type="SAM" id="Phobius"/>
    </source>
</evidence>
<dbReference type="WBParaSite" id="PSAMB.scaffold1184size34806.g11603.t1">
    <property type="protein sequence ID" value="PSAMB.scaffold1184size34806.g11603.t1"/>
    <property type="gene ID" value="PSAMB.scaffold1184size34806.g11603"/>
</dbReference>
<feature type="transmembrane region" description="Helical" evidence="6">
    <location>
        <begin position="50"/>
        <end position="70"/>
    </location>
</feature>
<dbReference type="FunFam" id="1.20.1260.100:FF:000001">
    <property type="entry name" value="translocator protein 2"/>
    <property type="match status" value="1"/>
</dbReference>
<evidence type="ECO:0000256" key="2">
    <source>
        <dbReference type="ARBA" id="ARBA00007524"/>
    </source>
</evidence>
<dbReference type="InterPro" id="IPR038330">
    <property type="entry name" value="TspO/MBR-related_sf"/>
</dbReference>
<evidence type="ECO:0000313" key="8">
    <source>
        <dbReference type="WBParaSite" id="PSAMB.scaffold1184size34806.g11603.t1"/>
    </source>
</evidence>
<evidence type="ECO:0000256" key="3">
    <source>
        <dbReference type="ARBA" id="ARBA00022692"/>
    </source>
</evidence>
<dbReference type="AlphaFoldDB" id="A0A914UQQ0"/>
<proteinExistence type="inferred from homology"/>
<comment type="similarity">
    <text evidence="2">Belongs to the TspO/BZRP family.</text>
</comment>
<protein>
    <submittedName>
        <fullName evidence="8 9">Translocator protein</fullName>
    </submittedName>
</protein>